<dbReference type="InterPro" id="IPR009081">
    <property type="entry name" value="PP-bd_ACP"/>
</dbReference>
<dbReference type="AlphaFoldDB" id="A0A3L7JVR1"/>
<sequence>MKVEVDFVAEEVMEMLQSRIAADLKVKIEHELKNDLALDSLDMLDLANEVETSFDVILSDDAIYEVKTVLDLIQMVKSGLEE</sequence>
<dbReference type="EMBL" id="RCVZ01000008">
    <property type="protein sequence ID" value="RLQ94836.1"/>
    <property type="molecule type" value="Genomic_DNA"/>
</dbReference>
<dbReference type="PROSITE" id="PS50075">
    <property type="entry name" value="CARRIER"/>
    <property type="match status" value="1"/>
</dbReference>
<organism evidence="2 3">
    <name type="scientific">Falsibacillus albus</name>
    <dbReference type="NCBI Taxonomy" id="2478915"/>
    <lineage>
        <taxon>Bacteria</taxon>
        <taxon>Bacillati</taxon>
        <taxon>Bacillota</taxon>
        <taxon>Bacilli</taxon>
        <taxon>Bacillales</taxon>
        <taxon>Bacillaceae</taxon>
        <taxon>Falsibacillus</taxon>
    </lineage>
</organism>
<dbReference type="Pfam" id="PF00550">
    <property type="entry name" value="PP-binding"/>
    <property type="match status" value="1"/>
</dbReference>
<reference evidence="2 3" key="1">
    <citation type="submission" date="2018-10" db="EMBL/GenBank/DDBJ databases">
        <title>Falsibacillus sp. genome draft.</title>
        <authorList>
            <person name="Shi S."/>
        </authorList>
    </citation>
    <scope>NUCLEOTIDE SEQUENCE [LARGE SCALE GENOMIC DNA]</scope>
    <source>
        <strain evidence="2 3">GY 10110</strain>
    </source>
</reference>
<evidence type="ECO:0000313" key="3">
    <source>
        <dbReference type="Proteomes" id="UP000276770"/>
    </source>
</evidence>
<dbReference type="Proteomes" id="UP000276770">
    <property type="component" value="Unassembled WGS sequence"/>
</dbReference>
<dbReference type="RefSeq" id="WP_121680999.1">
    <property type="nucleotide sequence ID" value="NZ_RCVZ01000008.1"/>
</dbReference>
<protein>
    <recommendedName>
        <fullName evidence="1">Carrier domain-containing protein</fullName>
    </recommendedName>
</protein>
<name>A0A3L7JVR1_9BACI</name>
<gene>
    <name evidence="2" type="ORF">D9X91_12665</name>
</gene>
<proteinExistence type="predicted"/>
<comment type="caution">
    <text evidence="2">The sequence shown here is derived from an EMBL/GenBank/DDBJ whole genome shotgun (WGS) entry which is preliminary data.</text>
</comment>
<dbReference type="Gene3D" id="1.10.1200.10">
    <property type="entry name" value="ACP-like"/>
    <property type="match status" value="1"/>
</dbReference>
<dbReference type="SUPFAM" id="SSF47336">
    <property type="entry name" value="ACP-like"/>
    <property type="match status" value="1"/>
</dbReference>
<feature type="domain" description="Carrier" evidence="1">
    <location>
        <begin position="1"/>
        <end position="80"/>
    </location>
</feature>
<dbReference type="InterPro" id="IPR036736">
    <property type="entry name" value="ACP-like_sf"/>
</dbReference>
<accession>A0A3L7JVR1</accession>
<evidence type="ECO:0000313" key="2">
    <source>
        <dbReference type="EMBL" id="RLQ94836.1"/>
    </source>
</evidence>
<keyword evidence="3" id="KW-1185">Reference proteome</keyword>
<evidence type="ECO:0000259" key="1">
    <source>
        <dbReference type="PROSITE" id="PS50075"/>
    </source>
</evidence>